<sequence>MLFAGGGKAALPPLPENIRSSIADLVFVGTVNHINSSLVDGDGKILQSFPGEGSLELSSQSRESTAYLVVDACLDVEDLEKKSRPGADLDLASTFTVAYRHIILPKFMVGATGQHRGMQVGQRVRVFASNDEGRYSVSAASFSLVEPNGFDVLEQDILKEEDNTKIPKLEHSRRFGLGGTYELTRTLMKEECPWLDEDLPQGTTVQIFRGATYGVVGPEGVAVTLGSSAEDTPFFEIPRDSIQ</sequence>
<gene>
    <name evidence="1" type="ORF">DSPE1174_LOCUS29183</name>
</gene>
<reference evidence="1" key="1">
    <citation type="submission" date="2021-01" db="EMBL/GenBank/DDBJ databases">
        <authorList>
            <person name="Corre E."/>
            <person name="Pelletier E."/>
            <person name="Niang G."/>
            <person name="Scheremetjew M."/>
            <person name="Finn R."/>
            <person name="Kale V."/>
            <person name="Holt S."/>
            <person name="Cochrane G."/>
            <person name="Meng A."/>
            <person name="Brown T."/>
            <person name="Cohen L."/>
        </authorList>
    </citation>
    <scope>NUCLEOTIDE SEQUENCE</scope>
    <source>
        <strain evidence="1">CCMP1381</strain>
    </source>
</reference>
<dbReference type="EMBL" id="HBGS01056085">
    <property type="protein sequence ID" value="CAD9478064.1"/>
    <property type="molecule type" value="Transcribed_RNA"/>
</dbReference>
<accession>A0A7S2ME22</accession>
<proteinExistence type="predicted"/>
<dbReference type="AlphaFoldDB" id="A0A7S2ME22"/>
<evidence type="ECO:0000313" key="1">
    <source>
        <dbReference type="EMBL" id="CAD9478064.1"/>
    </source>
</evidence>
<name>A0A7S2ME22_9STRA</name>
<protein>
    <submittedName>
        <fullName evidence="1">Uncharacterized protein</fullName>
    </submittedName>
</protein>
<organism evidence="1">
    <name type="scientific">Octactis speculum</name>
    <dbReference type="NCBI Taxonomy" id="3111310"/>
    <lineage>
        <taxon>Eukaryota</taxon>
        <taxon>Sar</taxon>
        <taxon>Stramenopiles</taxon>
        <taxon>Ochrophyta</taxon>
        <taxon>Dictyochophyceae</taxon>
        <taxon>Dictyochales</taxon>
        <taxon>Dictyochaceae</taxon>
        <taxon>Octactis</taxon>
    </lineage>
</organism>